<evidence type="ECO:0000256" key="9">
    <source>
        <dbReference type="ARBA" id="ARBA00022917"/>
    </source>
</evidence>
<dbReference type="Pfam" id="PF07973">
    <property type="entry name" value="tRNA_SAD"/>
    <property type="match status" value="1"/>
</dbReference>
<evidence type="ECO:0000256" key="5">
    <source>
        <dbReference type="ARBA" id="ARBA00022741"/>
    </source>
</evidence>
<dbReference type="GO" id="GO:0046872">
    <property type="term" value="F:metal ion binding"/>
    <property type="evidence" value="ECO:0007669"/>
    <property type="project" value="UniProtKB-KW"/>
</dbReference>
<dbReference type="InterPro" id="IPR033728">
    <property type="entry name" value="ThrRS_core"/>
</dbReference>
<proteinExistence type="inferred from homology"/>
<sequence>MTVRNPNDPIEVKRHSFAHLTAAAVLRLWPGSRLGVGPVIDDGFYHDVQVPDGGMLAEEDLRQIEAEVRKMIAEKQSFKREMKKINDAITWLKERGQVFTQELAEDLKASGEKEVSFYSNGEFANMCTGPHVKSTKELDPQAFSLARLAGVFWKSDSSRPQIQRIYGVAFGNKKDLKAYFAQQEAAKKRDHRKIGKELDLFTFSPLVGAGLPLFTPRGTLLRRLIEDYISSLQEPLGYERVWIPHLAKSDLYKTSGHWDKFKDDLFHVRGKYEKTEFVMKPMNCPHHTQIYASRPRSYRDLPLRLCEFGVIYRDEQPGELQGLSRVRSITQDDGHVFCRPDQISEEAKKVYGIVQEFYRTFGIPLKIRLSVRDQKAPEKYLGTDEIWNTSEKLLRQIIEDEGDDFEVAAGEAAFYGPKIDFMGMDSLRRQWQVATIQLDFNQPQRFGLKYQDKDGTQKEPVMIHRAIAGSIERFLSMMIEHFGGDFPVWLSPVQVALLPVKSAHNAFAEKVATDFRARGIRVEVYSASDTIGKKITIAVKQKIPYILVLGDKEIESGMFSARNRGFRDTISLVAAEFLERVAEKARTKSLEL</sequence>
<dbReference type="EMBL" id="MHKD01000042">
    <property type="protein sequence ID" value="OGY81663.1"/>
    <property type="molecule type" value="Genomic_DNA"/>
</dbReference>
<evidence type="ECO:0000256" key="12">
    <source>
        <dbReference type="HAMAP-Rule" id="MF_00184"/>
    </source>
</evidence>
<dbReference type="Gene3D" id="3.30.980.10">
    <property type="entry name" value="Threonyl-trna Synthetase, Chain A, domain 2"/>
    <property type="match status" value="1"/>
</dbReference>
<evidence type="ECO:0000256" key="8">
    <source>
        <dbReference type="ARBA" id="ARBA00022884"/>
    </source>
</evidence>
<dbReference type="GO" id="GO:0004829">
    <property type="term" value="F:threonine-tRNA ligase activity"/>
    <property type="evidence" value="ECO:0007669"/>
    <property type="project" value="UniProtKB-UniRule"/>
</dbReference>
<dbReference type="Pfam" id="PF03129">
    <property type="entry name" value="HGTP_anticodon"/>
    <property type="match status" value="1"/>
</dbReference>
<dbReference type="AlphaFoldDB" id="A0A1G2AXL2"/>
<evidence type="ECO:0000313" key="16">
    <source>
        <dbReference type="Proteomes" id="UP000176952"/>
    </source>
</evidence>
<keyword evidence="9 12" id="KW-0648">Protein biosynthesis</keyword>
<dbReference type="InterPro" id="IPR018163">
    <property type="entry name" value="Thr/Ala-tRNA-synth_IIc_edit"/>
</dbReference>
<dbReference type="GO" id="GO:0005737">
    <property type="term" value="C:cytoplasm"/>
    <property type="evidence" value="ECO:0007669"/>
    <property type="project" value="UniProtKB-SubCell"/>
</dbReference>
<dbReference type="PROSITE" id="PS50862">
    <property type="entry name" value="AA_TRNA_LIGASE_II"/>
    <property type="match status" value="1"/>
</dbReference>
<dbReference type="Gene3D" id="3.30.930.10">
    <property type="entry name" value="Bira Bifunctional Protein, Domain 2"/>
    <property type="match status" value="1"/>
</dbReference>
<comment type="cofactor">
    <cofactor evidence="12">
        <name>Zn(2+)</name>
        <dbReference type="ChEBI" id="CHEBI:29105"/>
    </cofactor>
    <text evidence="12">Binds 1 zinc ion per subunit.</text>
</comment>
<comment type="catalytic activity">
    <reaction evidence="11 12">
        <text>tRNA(Thr) + L-threonine + ATP = L-threonyl-tRNA(Thr) + AMP + diphosphate + H(+)</text>
        <dbReference type="Rhea" id="RHEA:24624"/>
        <dbReference type="Rhea" id="RHEA-COMP:9670"/>
        <dbReference type="Rhea" id="RHEA-COMP:9704"/>
        <dbReference type="ChEBI" id="CHEBI:15378"/>
        <dbReference type="ChEBI" id="CHEBI:30616"/>
        <dbReference type="ChEBI" id="CHEBI:33019"/>
        <dbReference type="ChEBI" id="CHEBI:57926"/>
        <dbReference type="ChEBI" id="CHEBI:78442"/>
        <dbReference type="ChEBI" id="CHEBI:78534"/>
        <dbReference type="ChEBI" id="CHEBI:456215"/>
        <dbReference type="EC" id="6.1.1.3"/>
    </reaction>
</comment>
<dbReference type="InterPro" id="IPR002320">
    <property type="entry name" value="Thr-tRNA-ligase_IIa"/>
</dbReference>
<dbReference type="Proteomes" id="UP000176952">
    <property type="component" value="Unassembled WGS sequence"/>
</dbReference>
<keyword evidence="12" id="KW-0963">Cytoplasm</keyword>
<feature type="domain" description="Aminoacyl-transfer RNA synthetases class-II family profile" evidence="14">
    <location>
        <begin position="221"/>
        <end position="499"/>
    </location>
</feature>
<comment type="subcellular location">
    <subcellularLocation>
        <location evidence="12">Cytoplasm</location>
    </subcellularLocation>
</comment>
<feature type="coiled-coil region" evidence="13">
    <location>
        <begin position="61"/>
        <end position="88"/>
    </location>
</feature>
<evidence type="ECO:0000256" key="4">
    <source>
        <dbReference type="ARBA" id="ARBA00022723"/>
    </source>
</evidence>
<dbReference type="SUPFAM" id="SSF55186">
    <property type="entry name" value="ThrRS/AlaRS common domain"/>
    <property type="match status" value="1"/>
</dbReference>
<dbReference type="GO" id="GO:0005524">
    <property type="term" value="F:ATP binding"/>
    <property type="evidence" value="ECO:0007669"/>
    <property type="project" value="UniProtKB-UniRule"/>
</dbReference>
<dbReference type="Gene3D" id="3.30.54.20">
    <property type="match status" value="1"/>
</dbReference>
<dbReference type="PRINTS" id="PR01047">
    <property type="entry name" value="TRNASYNTHTHR"/>
</dbReference>
<reference evidence="15 16" key="1">
    <citation type="journal article" date="2016" name="Nat. Commun.">
        <title>Thousands of microbial genomes shed light on interconnected biogeochemical processes in an aquifer system.</title>
        <authorList>
            <person name="Anantharaman K."/>
            <person name="Brown C.T."/>
            <person name="Hug L.A."/>
            <person name="Sharon I."/>
            <person name="Castelle C.J."/>
            <person name="Probst A.J."/>
            <person name="Thomas B.C."/>
            <person name="Singh A."/>
            <person name="Wilkins M.J."/>
            <person name="Karaoz U."/>
            <person name="Brodie E.L."/>
            <person name="Williams K.H."/>
            <person name="Hubbard S.S."/>
            <person name="Banfield J.F."/>
        </authorList>
    </citation>
    <scope>NUCLEOTIDE SEQUENCE [LARGE SCALE GENOMIC DNA]</scope>
</reference>
<comment type="subunit">
    <text evidence="12">Homodimer.</text>
</comment>
<dbReference type="SUPFAM" id="SSF52954">
    <property type="entry name" value="Class II aaRS ABD-related"/>
    <property type="match status" value="1"/>
</dbReference>
<comment type="caution">
    <text evidence="12">Lacks conserved residue(s) required for the propagation of feature annotation.</text>
</comment>
<feature type="binding site" evidence="12">
    <location>
        <position position="335"/>
    </location>
    <ligand>
        <name>Zn(2+)</name>
        <dbReference type="ChEBI" id="CHEBI:29105"/>
        <note>catalytic</note>
    </ligand>
</feature>
<comment type="caution">
    <text evidence="15">The sequence shown here is derived from an EMBL/GenBank/DDBJ whole genome shotgun (WGS) entry which is preliminary data.</text>
</comment>
<dbReference type="Gene3D" id="3.40.50.800">
    <property type="entry name" value="Anticodon-binding domain"/>
    <property type="match status" value="1"/>
</dbReference>
<dbReference type="GO" id="GO:0000049">
    <property type="term" value="F:tRNA binding"/>
    <property type="evidence" value="ECO:0007669"/>
    <property type="project" value="UniProtKB-KW"/>
</dbReference>
<dbReference type="NCBIfam" id="TIGR00418">
    <property type="entry name" value="thrS"/>
    <property type="match status" value="1"/>
</dbReference>
<accession>A0A1G2AXL2</accession>
<organism evidence="15 16">
    <name type="scientific">Candidatus Kerfeldbacteria bacterium RIFCSPHIGHO2_12_FULL_48_17</name>
    <dbReference type="NCBI Taxonomy" id="1798542"/>
    <lineage>
        <taxon>Bacteria</taxon>
        <taxon>Candidatus Kerfeldiibacteriota</taxon>
    </lineage>
</organism>
<dbReference type="InterPro" id="IPR036621">
    <property type="entry name" value="Anticodon-bd_dom_sf"/>
</dbReference>
<dbReference type="CDD" id="cd00860">
    <property type="entry name" value="ThrRS_anticodon"/>
    <property type="match status" value="1"/>
</dbReference>
<dbReference type="InterPro" id="IPR006195">
    <property type="entry name" value="aa-tRNA-synth_II"/>
</dbReference>
<keyword evidence="13" id="KW-0175">Coiled coil</keyword>
<dbReference type="InterPro" id="IPR012947">
    <property type="entry name" value="tRNA_SAD"/>
</dbReference>
<evidence type="ECO:0000259" key="14">
    <source>
        <dbReference type="PROSITE" id="PS50862"/>
    </source>
</evidence>
<evidence type="ECO:0000256" key="6">
    <source>
        <dbReference type="ARBA" id="ARBA00022833"/>
    </source>
</evidence>
<evidence type="ECO:0000256" key="13">
    <source>
        <dbReference type="SAM" id="Coils"/>
    </source>
</evidence>
<evidence type="ECO:0000256" key="7">
    <source>
        <dbReference type="ARBA" id="ARBA00022840"/>
    </source>
</evidence>
<dbReference type="InterPro" id="IPR002314">
    <property type="entry name" value="aa-tRNA-synt_IIb"/>
</dbReference>
<dbReference type="Pfam" id="PF00587">
    <property type="entry name" value="tRNA-synt_2b"/>
    <property type="match status" value="1"/>
</dbReference>
<dbReference type="InterPro" id="IPR047246">
    <property type="entry name" value="ThrRS_anticodon"/>
</dbReference>
<gene>
    <name evidence="12" type="primary">thrS</name>
    <name evidence="15" type="ORF">A3F54_01210</name>
</gene>
<dbReference type="PANTHER" id="PTHR11451:SF44">
    <property type="entry name" value="THREONINE--TRNA LIGASE, CHLOROPLASTIC_MITOCHONDRIAL 2"/>
    <property type="match status" value="1"/>
</dbReference>
<keyword evidence="4 12" id="KW-0479">Metal-binding</keyword>
<dbReference type="CDD" id="cd00771">
    <property type="entry name" value="ThrRS_core"/>
    <property type="match status" value="1"/>
</dbReference>
<evidence type="ECO:0000256" key="2">
    <source>
        <dbReference type="ARBA" id="ARBA00022555"/>
    </source>
</evidence>
<keyword evidence="5 12" id="KW-0547">Nucleotide-binding</keyword>
<dbReference type="STRING" id="1798542.A3F54_01210"/>
<dbReference type="InterPro" id="IPR045864">
    <property type="entry name" value="aa-tRNA-synth_II/BPL/LPL"/>
</dbReference>
<keyword evidence="2 12" id="KW-0820">tRNA-binding</keyword>
<feature type="binding site" evidence="12">
    <location>
        <position position="464"/>
    </location>
    <ligand>
        <name>Zn(2+)</name>
        <dbReference type="ChEBI" id="CHEBI:29105"/>
        <note>catalytic</note>
    </ligand>
</feature>
<evidence type="ECO:0000313" key="15">
    <source>
        <dbReference type="EMBL" id="OGY81663.1"/>
    </source>
</evidence>
<keyword evidence="8 12" id="KW-0694">RNA-binding</keyword>
<dbReference type="FunFam" id="3.30.930.10:FF:000002">
    <property type="entry name" value="Threonine--tRNA ligase"/>
    <property type="match status" value="1"/>
</dbReference>
<keyword evidence="7 12" id="KW-0067">ATP-binding</keyword>
<protein>
    <recommendedName>
        <fullName evidence="12">Threonine--tRNA ligase</fullName>
        <ecNumber evidence="12">6.1.1.3</ecNumber>
    </recommendedName>
    <alternativeName>
        <fullName evidence="12">Threonyl-tRNA synthetase</fullName>
        <shortName evidence="12">ThrRS</shortName>
    </alternativeName>
</protein>
<feature type="binding site" evidence="12">
    <location>
        <position position="284"/>
    </location>
    <ligand>
        <name>Zn(2+)</name>
        <dbReference type="ChEBI" id="CHEBI:29105"/>
        <note>catalytic</note>
    </ligand>
</feature>
<dbReference type="HAMAP" id="MF_00184">
    <property type="entry name" value="Thr_tRNA_synth"/>
    <property type="match status" value="1"/>
</dbReference>
<dbReference type="GO" id="GO:0006435">
    <property type="term" value="P:threonyl-tRNA aminoacylation"/>
    <property type="evidence" value="ECO:0007669"/>
    <property type="project" value="UniProtKB-UniRule"/>
</dbReference>
<dbReference type="PANTHER" id="PTHR11451">
    <property type="entry name" value="THREONINE-TRNA LIGASE"/>
    <property type="match status" value="1"/>
</dbReference>
<dbReference type="EC" id="6.1.1.3" evidence="12"/>
<keyword evidence="3 12" id="KW-0436">Ligase</keyword>
<comment type="similarity">
    <text evidence="1 12">Belongs to the class-II aminoacyl-tRNA synthetase family.</text>
</comment>
<name>A0A1G2AXL2_9BACT</name>
<evidence type="ECO:0000256" key="3">
    <source>
        <dbReference type="ARBA" id="ARBA00022598"/>
    </source>
</evidence>
<dbReference type="SUPFAM" id="SSF55681">
    <property type="entry name" value="Class II aaRS and biotin synthetases"/>
    <property type="match status" value="1"/>
</dbReference>
<keyword evidence="10 12" id="KW-0030">Aminoacyl-tRNA synthetase</keyword>
<evidence type="ECO:0000256" key="10">
    <source>
        <dbReference type="ARBA" id="ARBA00023146"/>
    </source>
</evidence>
<dbReference type="InterPro" id="IPR004154">
    <property type="entry name" value="Anticodon-bd"/>
</dbReference>
<evidence type="ECO:0000256" key="1">
    <source>
        <dbReference type="ARBA" id="ARBA00008226"/>
    </source>
</evidence>
<keyword evidence="6 12" id="KW-0862">Zinc</keyword>
<dbReference type="SMART" id="SM00863">
    <property type="entry name" value="tRNA_SAD"/>
    <property type="match status" value="1"/>
</dbReference>
<evidence type="ECO:0000256" key="11">
    <source>
        <dbReference type="ARBA" id="ARBA00049515"/>
    </source>
</evidence>